<evidence type="ECO:0000313" key="2">
    <source>
        <dbReference type="Proteomes" id="UP001385951"/>
    </source>
</evidence>
<gene>
    <name evidence="1" type="ORF">QCA50_016176</name>
</gene>
<accession>A0AAW0FU16</accession>
<dbReference type="SUPFAM" id="SSF52047">
    <property type="entry name" value="RNI-like"/>
    <property type="match status" value="1"/>
</dbReference>
<dbReference type="AlphaFoldDB" id="A0AAW0FU16"/>
<comment type="caution">
    <text evidence="1">The sequence shown here is derived from an EMBL/GenBank/DDBJ whole genome shotgun (WGS) entry which is preliminary data.</text>
</comment>
<keyword evidence="2" id="KW-1185">Reference proteome</keyword>
<dbReference type="InterPro" id="IPR032675">
    <property type="entry name" value="LRR_dom_sf"/>
</dbReference>
<organism evidence="1 2">
    <name type="scientific">Cerrena zonata</name>
    <dbReference type="NCBI Taxonomy" id="2478898"/>
    <lineage>
        <taxon>Eukaryota</taxon>
        <taxon>Fungi</taxon>
        <taxon>Dikarya</taxon>
        <taxon>Basidiomycota</taxon>
        <taxon>Agaricomycotina</taxon>
        <taxon>Agaricomycetes</taxon>
        <taxon>Polyporales</taxon>
        <taxon>Cerrenaceae</taxon>
        <taxon>Cerrena</taxon>
    </lineage>
</organism>
<dbReference type="Proteomes" id="UP001385951">
    <property type="component" value="Unassembled WGS sequence"/>
</dbReference>
<evidence type="ECO:0000313" key="1">
    <source>
        <dbReference type="EMBL" id="KAK7680866.1"/>
    </source>
</evidence>
<protein>
    <submittedName>
        <fullName evidence="1">Uncharacterized protein</fullName>
    </submittedName>
</protein>
<name>A0AAW0FU16_9APHY</name>
<reference evidence="1 2" key="1">
    <citation type="submission" date="2022-09" db="EMBL/GenBank/DDBJ databases">
        <authorList>
            <person name="Palmer J.M."/>
        </authorList>
    </citation>
    <scope>NUCLEOTIDE SEQUENCE [LARGE SCALE GENOMIC DNA]</scope>
    <source>
        <strain evidence="1 2">DSM 7382</strain>
    </source>
</reference>
<proteinExistence type="predicted"/>
<sequence length="453" mass="50995">MSSDANGKSNTLTSAKLNYDILVQIMETQEDWSKADMLSMMSTCKTLYRSGIPFLLQHPVHVTEANIEAFCDYMLSDITFRALGLRHVYLESFNTSESRHQRQRLPAIFRHASHLVTFSVVESEKLLSDFPQMIDILASLNKLTELEVWSAGVSSIELYQRLSGRLVRVGASLCDTDDGFIPHEPLDVPPHLKTLVLDHIDIRLFTKPCPLLQHLEIDGASLAENLQTLVHFCPNLRRLVLKGPIGEGEDLVDAAYRENAHYARSEAQQWKELEIVEGHLHHLFALAIPCCVHNLRVTSCALEGIAEAFWLYTVLAAYKPRELFLKLDTGHINMDLAHIIQTLEVITPHLISVVVHVKISDDFDDIDDLLVNILRFIHCSTLVEIEITLDSDSESVNRILVEAFDISSIDVARRVQAAVRSPTLCRVALHNNVQTRSIWKVANESIVLDGVSV</sequence>
<dbReference type="Gene3D" id="3.80.10.10">
    <property type="entry name" value="Ribonuclease Inhibitor"/>
    <property type="match status" value="1"/>
</dbReference>
<dbReference type="EMBL" id="JASBNA010000046">
    <property type="protein sequence ID" value="KAK7680866.1"/>
    <property type="molecule type" value="Genomic_DNA"/>
</dbReference>